<keyword evidence="5" id="KW-0813">Transport</keyword>
<dbReference type="EMBL" id="MT822998">
    <property type="protein sequence ID" value="QNP10068.1"/>
    <property type="molecule type" value="Genomic_DNA"/>
</dbReference>
<proteinExistence type="inferred from homology"/>
<comment type="subcellular location">
    <subcellularLocation>
        <location evidence="1">Mitochondrion membrane</location>
        <topology evidence="1">Multi-pass membrane protein</topology>
    </subcellularLocation>
</comment>
<keyword evidence="10 16" id="KW-1133">Transmembrane helix</keyword>
<dbReference type="AlphaFoldDB" id="A0A7H0DL58"/>
<evidence type="ECO:0000256" key="1">
    <source>
        <dbReference type="ARBA" id="ARBA00004225"/>
    </source>
</evidence>
<protein>
    <recommendedName>
        <fullName evidence="4">NADH-ubiquinone oxidoreductase chain 6</fullName>
        <ecNumber evidence="3">7.1.1.2</ecNumber>
    </recommendedName>
    <alternativeName>
        <fullName evidence="14">NADH dehydrogenase subunit 6</fullName>
    </alternativeName>
</protein>
<evidence type="ECO:0000256" key="7">
    <source>
        <dbReference type="ARBA" id="ARBA00022692"/>
    </source>
</evidence>
<feature type="transmembrane region" description="Helical" evidence="16">
    <location>
        <begin position="48"/>
        <end position="71"/>
    </location>
</feature>
<dbReference type="EC" id="7.1.1.2" evidence="3"/>
<feature type="transmembrane region" description="Helical" evidence="16">
    <location>
        <begin position="135"/>
        <end position="154"/>
    </location>
</feature>
<keyword evidence="6" id="KW-0679">Respiratory chain</keyword>
<evidence type="ECO:0000256" key="12">
    <source>
        <dbReference type="ARBA" id="ARBA00023128"/>
    </source>
</evidence>
<keyword evidence="13 16" id="KW-0472">Membrane</keyword>
<keyword evidence="11" id="KW-0520">NAD</keyword>
<dbReference type="PANTHER" id="PTHR11435">
    <property type="entry name" value="NADH UBIQUINONE OXIDOREDUCTASE SUBUNIT ND6"/>
    <property type="match status" value="1"/>
</dbReference>
<evidence type="ECO:0000256" key="4">
    <source>
        <dbReference type="ARBA" id="ARBA00021095"/>
    </source>
</evidence>
<evidence type="ECO:0000256" key="15">
    <source>
        <dbReference type="ARBA" id="ARBA00049551"/>
    </source>
</evidence>
<gene>
    <name evidence="17" type="primary">nad6</name>
</gene>
<evidence type="ECO:0000256" key="3">
    <source>
        <dbReference type="ARBA" id="ARBA00012944"/>
    </source>
</evidence>
<evidence type="ECO:0000256" key="6">
    <source>
        <dbReference type="ARBA" id="ARBA00022660"/>
    </source>
</evidence>
<comment type="catalytic activity">
    <reaction evidence="15">
        <text>a ubiquinone + NADH + 5 H(+)(in) = a ubiquinol + NAD(+) + 4 H(+)(out)</text>
        <dbReference type="Rhea" id="RHEA:29091"/>
        <dbReference type="Rhea" id="RHEA-COMP:9565"/>
        <dbReference type="Rhea" id="RHEA-COMP:9566"/>
        <dbReference type="ChEBI" id="CHEBI:15378"/>
        <dbReference type="ChEBI" id="CHEBI:16389"/>
        <dbReference type="ChEBI" id="CHEBI:17976"/>
        <dbReference type="ChEBI" id="CHEBI:57540"/>
        <dbReference type="ChEBI" id="CHEBI:57945"/>
        <dbReference type="EC" id="7.1.1.2"/>
    </reaction>
</comment>
<keyword evidence="9" id="KW-0249">Electron transport</keyword>
<evidence type="ECO:0000256" key="13">
    <source>
        <dbReference type="ARBA" id="ARBA00023136"/>
    </source>
</evidence>
<sequence length="165" mass="19535">MMLLLFSLNIILSINFLFMMHPLSMGITLLMQTIMISLITGFLNFNYWFSYILFLIMIGGMLVLFMYMTSVASNEKFKFNNKILFLMTSLMVMTMILFFLMDDYLLLMNFLSKKIIDMNNYMMLSKFFNFPSNSIMFMMIIYLLITLIAVVKITDFKLGPLRQMF</sequence>
<comment type="similarity">
    <text evidence="2">Belongs to the complex I subunit 6 family.</text>
</comment>
<evidence type="ECO:0000256" key="10">
    <source>
        <dbReference type="ARBA" id="ARBA00022989"/>
    </source>
</evidence>
<evidence type="ECO:0000256" key="2">
    <source>
        <dbReference type="ARBA" id="ARBA00005698"/>
    </source>
</evidence>
<geneLocation type="mitochondrion" evidence="17"/>
<keyword evidence="12 17" id="KW-0496">Mitochondrion</keyword>
<name>A0A7H0DL58_9COLE</name>
<accession>A0A7H0DL58</accession>
<evidence type="ECO:0000256" key="11">
    <source>
        <dbReference type="ARBA" id="ARBA00023027"/>
    </source>
</evidence>
<keyword evidence="7 16" id="KW-0812">Transmembrane</keyword>
<dbReference type="GO" id="GO:0031966">
    <property type="term" value="C:mitochondrial membrane"/>
    <property type="evidence" value="ECO:0007669"/>
    <property type="project" value="UniProtKB-SubCell"/>
</dbReference>
<evidence type="ECO:0000256" key="5">
    <source>
        <dbReference type="ARBA" id="ARBA00022448"/>
    </source>
</evidence>
<evidence type="ECO:0000256" key="9">
    <source>
        <dbReference type="ARBA" id="ARBA00022982"/>
    </source>
</evidence>
<dbReference type="GO" id="GO:0008137">
    <property type="term" value="F:NADH dehydrogenase (ubiquinone) activity"/>
    <property type="evidence" value="ECO:0007669"/>
    <property type="project" value="UniProtKB-EC"/>
</dbReference>
<dbReference type="PANTHER" id="PTHR11435:SF1">
    <property type="entry name" value="NADH-UBIQUINONE OXIDOREDUCTASE CHAIN 6"/>
    <property type="match status" value="1"/>
</dbReference>
<evidence type="ECO:0000313" key="17">
    <source>
        <dbReference type="EMBL" id="QNP10068.1"/>
    </source>
</evidence>
<feature type="transmembrane region" description="Helical" evidence="16">
    <location>
        <begin position="83"/>
        <end position="101"/>
    </location>
</feature>
<evidence type="ECO:0000256" key="8">
    <source>
        <dbReference type="ARBA" id="ARBA00022967"/>
    </source>
</evidence>
<reference evidence="17" key="1">
    <citation type="journal article" date="2020" name="Mol.">
        <title>Irreversible habitat specialization does not constrain diversification in hypersaline water beetles.</title>
        <authorList>
            <person name="Villastrigo A."/>
            <person name="Arribas P."/>
            <person name="Ribera I."/>
        </authorList>
    </citation>
    <scope>NUCLEOTIDE SEQUENCE</scope>
</reference>
<keyword evidence="8" id="KW-1278">Translocase</keyword>
<evidence type="ECO:0000256" key="16">
    <source>
        <dbReference type="SAM" id="Phobius"/>
    </source>
</evidence>
<organism evidence="17">
    <name type="scientific">Ochthebius peisonis</name>
    <dbReference type="NCBI Taxonomy" id="1309287"/>
    <lineage>
        <taxon>Eukaryota</taxon>
        <taxon>Metazoa</taxon>
        <taxon>Ecdysozoa</taxon>
        <taxon>Arthropoda</taxon>
        <taxon>Hexapoda</taxon>
        <taxon>Insecta</taxon>
        <taxon>Pterygota</taxon>
        <taxon>Neoptera</taxon>
        <taxon>Endopterygota</taxon>
        <taxon>Coleoptera</taxon>
        <taxon>Polyphaga</taxon>
        <taxon>Staphyliniformia</taxon>
        <taxon>Hydraenidae</taxon>
        <taxon>Ochthebiinae</taxon>
        <taxon>Ochthebius</taxon>
    </lineage>
</organism>
<evidence type="ECO:0000256" key="14">
    <source>
        <dbReference type="ARBA" id="ARBA00031019"/>
    </source>
</evidence>
<dbReference type="InterPro" id="IPR050269">
    <property type="entry name" value="ComplexI_Subunit6"/>
</dbReference>